<dbReference type="InterPro" id="IPR036469">
    <property type="entry name" value="Pfg27_sf"/>
</dbReference>
<feature type="transmembrane region" description="Helical" evidence="1">
    <location>
        <begin position="6"/>
        <end position="25"/>
    </location>
</feature>
<dbReference type="EMBL" id="CVMV01000078">
    <property type="protein sequence ID" value="CRG96923.1"/>
    <property type="molecule type" value="Genomic_DNA"/>
</dbReference>
<evidence type="ECO:0000256" key="1">
    <source>
        <dbReference type="SAM" id="Phobius"/>
    </source>
</evidence>
<keyword evidence="3" id="KW-1185">Reference proteome</keyword>
<dbReference type="Gene3D" id="1.10.3030.10">
    <property type="entry name" value="Gametocyte protein Pfg27"/>
    <property type="match status" value="2"/>
</dbReference>
<comment type="caution">
    <text evidence="2">The sequence shown here is derived from an EMBL/GenBank/DDBJ whole genome shotgun (WGS) entry which is preliminary data.</text>
</comment>
<organism evidence="2 3">
    <name type="scientific">Plasmodium gallinaceum</name>
    <dbReference type="NCBI Taxonomy" id="5849"/>
    <lineage>
        <taxon>Eukaryota</taxon>
        <taxon>Sar</taxon>
        <taxon>Alveolata</taxon>
        <taxon>Apicomplexa</taxon>
        <taxon>Aconoidasida</taxon>
        <taxon>Haemosporida</taxon>
        <taxon>Plasmodiidae</taxon>
        <taxon>Plasmodium</taxon>
        <taxon>Plasmodium (Haemamoeba)</taxon>
    </lineage>
</organism>
<protein>
    <submittedName>
        <fullName evidence="2">Uncharacterized protein</fullName>
    </submittedName>
</protein>
<keyword evidence="1" id="KW-0812">Transmembrane</keyword>
<reference evidence="2" key="1">
    <citation type="submission" date="2015-04" db="EMBL/GenBank/DDBJ databases">
        <authorList>
            <consortium name="Pathogen Informatics"/>
        </authorList>
    </citation>
    <scope>NUCLEOTIDE SEQUENCE [LARGE SCALE GENOMIC DNA]</scope>
    <source>
        <strain evidence="2">8A</strain>
    </source>
</reference>
<gene>
    <name evidence="2" type="ORF">PGAL8A_00450400</name>
</gene>
<dbReference type="Proteomes" id="UP000220797">
    <property type="component" value="Unassembled WGS sequence"/>
</dbReference>
<dbReference type="GeneID" id="39733037"/>
<accession>A0A1J1GWJ1</accession>
<evidence type="ECO:0000313" key="3">
    <source>
        <dbReference type="Proteomes" id="UP000220797"/>
    </source>
</evidence>
<dbReference type="VEuPathDB" id="PlasmoDB:PGAL8A_00450400"/>
<dbReference type="RefSeq" id="XP_028529726.1">
    <property type="nucleotide sequence ID" value="XM_028673255.1"/>
</dbReference>
<keyword evidence="1" id="KW-0472">Membrane</keyword>
<keyword evidence="1" id="KW-1133">Transmembrane helix</keyword>
<name>A0A1J1GWJ1_PLAGA</name>
<dbReference type="AlphaFoldDB" id="A0A1J1GWJ1"/>
<evidence type="ECO:0000313" key="2">
    <source>
        <dbReference type="EMBL" id="CRG96923.1"/>
    </source>
</evidence>
<proteinExistence type="predicted"/>
<sequence>MNILKAFNFYIILLVPYFLVFIPDFRLSPKSLKHILQIDYHEMKLISKRNLAESIPYVREFYSKTTDDNTFIEKDIFIDKFPYAEYLLSLELFNKVYNENYSIEQATGNMEAMLEKINSRFHFEGINIPLSEMFNIINRMTERTIEFSLESPETRKTLFKKILELEREATEELLKSLITGDEEVKINNRDNMDRILEIVQRRLIMQNISLLDSVVTKIATRISQFVESAINTYNERFKNPPWKNEEYVRLYSKLQYEVIENLLNIIYSANYYQTARDVFYDSKLIMETINDYSKRSNISLSYPQLRNMYIRVKECIRLVSLETISEARISNMLKIYRLESELVYEISMQILDSNVQEDEINYIDMTKDKTDYLLETENITLPEDVEKMAYRIRSYVLDIIS</sequence>